<name>A0A9W6HEK1_9MICO</name>
<reference evidence="2" key="2">
    <citation type="submission" date="2023-01" db="EMBL/GenBank/DDBJ databases">
        <authorList>
            <person name="Sun Q."/>
            <person name="Evtushenko L."/>
        </authorList>
    </citation>
    <scope>NUCLEOTIDE SEQUENCE</scope>
    <source>
        <strain evidence="2">VKM Ac-1447</strain>
    </source>
</reference>
<organism evidence="2 3">
    <name type="scientific">Microbacterium imperiale</name>
    <dbReference type="NCBI Taxonomy" id="33884"/>
    <lineage>
        <taxon>Bacteria</taxon>
        <taxon>Bacillati</taxon>
        <taxon>Actinomycetota</taxon>
        <taxon>Actinomycetes</taxon>
        <taxon>Micrococcales</taxon>
        <taxon>Microbacteriaceae</taxon>
        <taxon>Microbacterium</taxon>
    </lineage>
</organism>
<comment type="caution">
    <text evidence="2">The sequence shown here is derived from an EMBL/GenBank/DDBJ whole genome shotgun (WGS) entry which is preliminary data.</text>
</comment>
<dbReference type="RefSeq" id="WP_210004763.1">
    <property type="nucleotide sequence ID" value="NZ_BSEO01000001.1"/>
</dbReference>
<feature type="transmembrane region" description="Helical" evidence="1">
    <location>
        <begin position="16"/>
        <end position="41"/>
    </location>
</feature>
<sequence>MTTESAPTTRRRTPTWLVATVAGAFGLFYAYAVWVAVGHLVTQATGVRGLNGAGWAVLGSAIVFPILVFAAAFALGYRRRAGAFALLLLAGLGLVAVFWLNILSYSITAGGSLLAT</sequence>
<keyword evidence="1" id="KW-0812">Transmembrane</keyword>
<evidence type="ECO:0000313" key="3">
    <source>
        <dbReference type="Proteomes" id="UP001142317"/>
    </source>
</evidence>
<feature type="transmembrane region" description="Helical" evidence="1">
    <location>
        <begin position="84"/>
        <end position="107"/>
    </location>
</feature>
<reference evidence="2" key="1">
    <citation type="journal article" date="2014" name="Int. J. Syst. Evol. Microbiol.">
        <title>Complete genome sequence of Corynebacterium casei LMG S-19264T (=DSM 44701T), isolated from a smear-ripened cheese.</title>
        <authorList>
            <consortium name="US DOE Joint Genome Institute (JGI-PGF)"/>
            <person name="Walter F."/>
            <person name="Albersmeier A."/>
            <person name="Kalinowski J."/>
            <person name="Ruckert C."/>
        </authorList>
    </citation>
    <scope>NUCLEOTIDE SEQUENCE</scope>
    <source>
        <strain evidence="2">VKM Ac-1447</strain>
    </source>
</reference>
<gene>
    <name evidence="2" type="ORF">GCM10017586_07230</name>
</gene>
<dbReference type="Proteomes" id="UP001142317">
    <property type="component" value="Unassembled WGS sequence"/>
</dbReference>
<proteinExistence type="predicted"/>
<evidence type="ECO:0000256" key="1">
    <source>
        <dbReference type="SAM" id="Phobius"/>
    </source>
</evidence>
<feature type="transmembrane region" description="Helical" evidence="1">
    <location>
        <begin position="53"/>
        <end position="77"/>
    </location>
</feature>
<dbReference type="AlphaFoldDB" id="A0A9W6HEK1"/>
<protein>
    <submittedName>
        <fullName evidence="2">Uncharacterized protein</fullName>
    </submittedName>
</protein>
<keyword evidence="3" id="KW-1185">Reference proteome</keyword>
<keyword evidence="1" id="KW-0472">Membrane</keyword>
<keyword evidence="1" id="KW-1133">Transmembrane helix</keyword>
<evidence type="ECO:0000313" key="2">
    <source>
        <dbReference type="EMBL" id="GLJ79041.1"/>
    </source>
</evidence>
<accession>A0A9W6HEK1</accession>
<dbReference type="EMBL" id="BSEO01000001">
    <property type="protein sequence ID" value="GLJ79041.1"/>
    <property type="molecule type" value="Genomic_DNA"/>
</dbReference>